<evidence type="ECO:0000313" key="2">
    <source>
        <dbReference type="EMBL" id="GAC70063.1"/>
    </source>
</evidence>
<proteinExistence type="predicted"/>
<dbReference type="AlphaFoldDB" id="M0QNA8"/>
<evidence type="ECO:0000313" key="3">
    <source>
        <dbReference type="Proteomes" id="UP000011666"/>
    </source>
</evidence>
<dbReference type="STRING" id="1223545.GS4_32_00070"/>
<feature type="compositionally biased region" description="Basic and acidic residues" evidence="1">
    <location>
        <begin position="1"/>
        <end position="48"/>
    </location>
</feature>
<accession>M0QNA8</accession>
<dbReference type="EMBL" id="BANX01000032">
    <property type="protein sequence ID" value="GAC70063.1"/>
    <property type="molecule type" value="Genomic_DNA"/>
</dbReference>
<keyword evidence="3" id="KW-1185">Reference proteome</keyword>
<comment type="caution">
    <text evidence="2">The sequence shown here is derived from an EMBL/GenBank/DDBJ whole genome shotgun (WGS) entry which is preliminary data.</text>
</comment>
<feature type="region of interest" description="Disordered" evidence="1">
    <location>
        <begin position="1"/>
        <end position="51"/>
    </location>
</feature>
<evidence type="ECO:0000256" key="1">
    <source>
        <dbReference type="SAM" id="MobiDB-lite"/>
    </source>
</evidence>
<dbReference type="Proteomes" id="UP000011666">
    <property type="component" value="Unassembled WGS sequence"/>
</dbReference>
<protein>
    <submittedName>
        <fullName evidence="2">Uncharacterized protein</fullName>
    </submittedName>
</protein>
<organism evidence="2 3">
    <name type="scientific">Gordonia soli NBRC 108243</name>
    <dbReference type="NCBI Taxonomy" id="1223545"/>
    <lineage>
        <taxon>Bacteria</taxon>
        <taxon>Bacillati</taxon>
        <taxon>Actinomycetota</taxon>
        <taxon>Actinomycetes</taxon>
        <taxon>Mycobacteriales</taxon>
        <taxon>Gordoniaceae</taxon>
        <taxon>Gordonia</taxon>
    </lineage>
</organism>
<reference evidence="2 3" key="1">
    <citation type="submission" date="2013-01" db="EMBL/GenBank/DDBJ databases">
        <title>Whole genome shotgun sequence of Gordonia soli NBRC 108243.</title>
        <authorList>
            <person name="Isaki-Nakamura S."/>
            <person name="Hosoyama A."/>
            <person name="Tsuchikane K."/>
            <person name="Ando Y."/>
            <person name="Baba S."/>
            <person name="Ohji S."/>
            <person name="Hamada M."/>
            <person name="Tamura T."/>
            <person name="Yamazoe A."/>
            <person name="Yamazaki S."/>
            <person name="Fujita N."/>
        </authorList>
    </citation>
    <scope>NUCLEOTIDE SEQUENCE [LARGE SCALE GENOMIC DNA]</scope>
    <source>
        <strain evidence="2 3">NBRC 108243</strain>
    </source>
</reference>
<name>M0QNA8_9ACTN</name>
<dbReference type="RefSeq" id="WP_007623744.1">
    <property type="nucleotide sequence ID" value="NZ_BANX01000032.1"/>
</dbReference>
<sequence length="94" mass="10670">MRTVDDFQRTVDGSERTVDDLERTVDGSERTIDNETTTDHRTREDRTNAIEPETSPVDRALGLHVRGNLHRGAAEFGFMARDCGAVWLMHSVIR</sequence>
<gene>
    <name evidence="2" type="ORF">GS4_32_00070</name>
</gene>